<gene>
    <name evidence="2" type="ORF">M569_13181</name>
</gene>
<dbReference type="EMBL" id="AUSU01006710">
    <property type="protein sequence ID" value="EPS61615.1"/>
    <property type="molecule type" value="Genomic_DNA"/>
</dbReference>
<comment type="similarity">
    <text evidence="1">Belongs to the ARG7 family.</text>
</comment>
<dbReference type="Proteomes" id="UP000015453">
    <property type="component" value="Unassembled WGS sequence"/>
</dbReference>
<dbReference type="PANTHER" id="PTHR31374:SF15">
    <property type="entry name" value="AUXIN-RESPONSIVE PROTEIN SAUR32-LIKE"/>
    <property type="match status" value="1"/>
</dbReference>
<name>S8C406_9LAMI</name>
<keyword evidence="3" id="KW-1185">Reference proteome</keyword>
<organism evidence="2 3">
    <name type="scientific">Genlisea aurea</name>
    <dbReference type="NCBI Taxonomy" id="192259"/>
    <lineage>
        <taxon>Eukaryota</taxon>
        <taxon>Viridiplantae</taxon>
        <taxon>Streptophyta</taxon>
        <taxon>Embryophyta</taxon>
        <taxon>Tracheophyta</taxon>
        <taxon>Spermatophyta</taxon>
        <taxon>Magnoliopsida</taxon>
        <taxon>eudicotyledons</taxon>
        <taxon>Gunneridae</taxon>
        <taxon>Pentapetalae</taxon>
        <taxon>asterids</taxon>
        <taxon>lamiids</taxon>
        <taxon>Lamiales</taxon>
        <taxon>Lentibulariaceae</taxon>
        <taxon>Genlisea</taxon>
    </lineage>
</organism>
<sequence length="101" mass="11850">IPRGFVAVTVGRSAEEEQQQRFVIPVAYLNHPLFLQLLEEAEEEYGFSQRGPINIPCLVERFRSVSGLIDLETTSHHHHHHHHHNDLRRQHHHPHFLCFNA</sequence>
<comment type="caution">
    <text evidence="2">The sequence shown here is derived from an EMBL/GenBank/DDBJ whole genome shotgun (WGS) entry which is preliminary data.</text>
</comment>
<dbReference type="AlphaFoldDB" id="S8C406"/>
<dbReference type="OrthoDB" id="1026046at2759"/>
<proteinExistence type="inferred from homology"/>
<feature type="non-terminal residue" evidence="2">
    <location>
        <position position="1"/>
    </location>
</feature>
<dbReference type="InterPro" id="IPR003676">
    <property type="entry name" value="SAUR_fam"/>
</dbReference>
<evidence type="ECO:0000313" key="3">
    <source>
        <dbReference type="Proteomes" id="UP000015453"/>
    </source>
</evidence>
<dbReference type="Pfam" id="PF02519">
    <property type="entry name" value="Auxin_inducible"/>
    <property type="match status" value="1"/>
</dbReference>
<reference evidence="2 3" key="1">
    <citation type="journal article" date="2013" name="BMC Genomics">
        <title>The miniature genome of a carnivorous plant Genlisea aurea contains a low number of genes and short non-coding sequences.</title>
        <authorList>
            <person name="Leushkin E.V."/>
            <person name="Sutormin R.A."/>
            <person name="Nabieva E.R."/>
            <person name="Penin A.A."/>
            <person name="Kondrashov A.S."/>
            <person name="Logacheva M.D."/>
        </authorList>
    </citation>
    <scope>NUCLEOTIDE SEQUENCE [LARGE SCALE GENOMIC DNA]</scope>
</reference>
<evidence type="ECO:0000313" key="2">
    <source>
        <dbReference type="EMBL" id="EPS61615.1"/>
    </source>
</evidence>
<dbReference type="GO" id="GO:0009733">
    <property type="term" value="P:response to auxin"/>
    <property type="evidence" value="ECO:0007669"/>
    <property type="project" value="InterPro"/>
</dbReference>
<dbReference type="PANTHER" id="PTHR31374">
    <property type="entry name" value="AUXIN-INDUCED PROTEIN-LIKE-RELATED"/>
    <property type="match status" value="1"/>
</dbReference>
<accession>S8C406</accession>
<evidence type="ECO:0000256" key="1">
    <source>
        <dbReference type="ARBA" id="ARBA00006974"/>
    </source>
</evidence>
<protein>
    <submittedName>
        <fullName evidence="2">Auxin-responsive family protein</fullName>
    </submittedName>
</protein>